<name>A0A3N4NBG7_9NEIS</name>
<keyword evidence="1" id="KW-0812">Transmembrane</keyword>
<dbReference type="RefSeq" id="WP_096295904.1">
    <property type="nucleotide sequence ID" value="NZ_CP023429.1"/>
</dbReference>
<feature type="transmembrane region" description="Helical" evidence="1">
    <location>
        <begin position="31"/>
        <end position="51"/>
    </location>
</feature>
<organism evidence="2 3">
    <name type="scientific">Neisseria weixii</name>
    <dbReference type="NCBI Taxonomy" id="1853276"/>
    <lineage>
        <taxon>Bacteria</taxon>
        <taxon>Pseudomonadati</taxon>
        <taxon>Pseudomonadota</taxon>
        <taxon>Betaproteobacteria</taxon>
        <taxon>Neisseriales</taxon>
        <taxon>Neisseriaceae</taxon>
        <taxon>Neisseria</taxon>
    </lineage>
</organism>
<feature type="transmembrane region" description="Helical" evidence="1">
    <location>
        <begin position="88"/>
        <end position="106"/>
    </location>
</feature>
<dbReference type="EMBL" id="RPFL01000001">
    <property type="protein sequence ID" value="RPD90796.1"/>
    <property type="molecule type" value="Genomic_DNA"/>
</dbReference>
<keyword evidence="1" id="KW-1133">Transmembrane helix</keyword>
<protein>
    <submittedName>
        <fullName evidence="2">Uncharacterized protein</fullName>
    </submittedName>
</protein>
<evidence type="ECO:0000313" key="3">
    <source>
        <dbReference type="Proteomes" id="UP000272412"/>
    </source>
</evidence>
<dbReference type="OrthoDB" id="10008544at2"/>
<keyword evidence="3" id="KW-1185">Reference proteome</keyword>
<evidence type="ECO:0000313" key="2">
    <source>
        <dbReference type="EMBL" id="RPD90796.1"/>
    </source>
</evidence>
<accession>A0A3N4NBG7</accession>
<keyword evidence="1" id="KW-0472">Membrane</keyword>
<dbReference type="AlphaFoldDB" id="A0A3N4NBG7"/>
<reference evidence="2 3" key="1">
    <citation type="submission" date="2018-11" db="EMBL/GenBank/DDBJ databases">
        <title>Neisseria weixii sp. nov. isolated from the rectal contents of plateau pika (Ochotona cruzoniae).</title>
        <authorList>
            <person name="Zhang G."/>
        </authorList>
    </citation>
    <scope>NUCLEOTIDE SEQUENCE [LARGE SCALE GENOMIC DNA]</scope>
    <source>
        <strain evidence="2 3">10009</strain>
    </source>
</reference>
<proteinExistence type="predicted"/>
<dbReference type="Proteomes" id="UP000272412">
    <property type="component" value="Unassembled WGS sequence"/>
</dbReference>
<dbReference type="KEGG" id="nwx:CGZ65_11495"/>
<feature type="transmembrane region" description="Helical" evidence="1">
    <location>
        <begin position="63"/>
        <end position="82"/>
    </location>
</feature>
<gene>
    <name evidence="2" type="ORF">EGK74_00100</name>
</gene>
<evidence type="ECO:0000256" key="1">
    <source>
        <dbReference type="SAM" id="Phobius"/>
    </source>
</evidence>
<sequence length="114" mass="11968">MIVLLFLILGPFIGLIGLVWFDGAWSGLDAEILLLAWLLGAVPAGLCGWVVRIAKLTRGWMGSVAAAFIGAACGALFGTVLFRDLEAGIVFGSCGAFSALVLSVFLPPEKRKDT</sequence>
<comment type="caution">
    <text evidence="2">The sequence shown here is derived from an EMBL/GenBank/DDBJ whole genome shotgun (WGS) entry which is preliminary data.</text>
</comment>